<comment type="caution">
    <text evidence="1">The sequence shown here is derived from an EMBL/GenBank/DDBJ whole genome shotgun (WGS) entry which is preliminary data.</text>
</comment>
<evidence type="ECO:0008006" key="3">
    <source>
        <dbReference type="Google" id="ProtNLM"/>
    </source>
</evidence>
<keyword evidence="2" id="KW-1185">Reference proteome</keyword>
<evidence type="ECO:0000313" key="1">
    <source>
        <dbReference type="EMBL" id="GAA3735241.1"/>
    </source>
</evidence>
<organism evidence="1 2">
    <name type="scientific">Streptomyces tremellae</name>
    <dbReference type="NCBI Taxonomy" id="1124239"/>
    <lineage>
        <taxon>Bacteria</taxon>
        <taxon>Bacillati</taxon>
        <taxon>Actinomycetota</taxon>
        <taxon>Actinomycetes</taxon>
        <taxon>Kitasatosporales</taxon>
        <taxon>Streptomycetaceae</taxon>
        <taxon>Streptomyces</taxon>
    </lineage>
</organism>
<proteinExistence type="predicted"/>
<reference evidence="2" key="1">
    <citation type="journal article" date="2019" name="Int. J. Syst. Evol. Microbiol.">
        <title>The Global Catalogue of Microorganisms (GCM) 10K type strain sequencing project: providing services to taxonomists for standard genome sequencing and annotation.</title>
        <authorList>
            <consortium name="The Broad Institute Genomics Platform"/>
            <consortium name="The Broad Institute Genome Sequencing Center for Infectious Disease"/>
            <person name="Wu L."/>
            <person name="Ma J."/>
        </authorList>
    </citation>
    <scope>NUCLEOTIDE SEQUENCE [LARGE SCALE GENOMIC DNA]</scope>
    <source>
        <strain evidence="2">JCM 30846</strain>
    </source>
</reference>
<sequence length="123" mass="13158">MWTTPRRNSPSRIPLAEITSHLDALVRFLAHSPAGAGCRALLAAAQRDPAVRRLLATKDVLGAGASAGLRRIDPTRPGRVGDHAINPLIGPAFFWIVSGRDPAQLATHEPARGFLRDLGSEEP</sequence>
<dbReference type="EMBL" id="BAABEP010000023">
    <property type="protein sequence ID" value="GAA3735241.1"/>
    <property type="molecule type" value="Genomic_DNA"/>
</dbReference>
<dbReference type="Proteomes" id="UP001499884">
    <property type="component" value="Unassembled WGS sequence"/>
</dbReference>
<name>A0ABP7FBC3_9ACTN</name>
<evidence type="ECO:0000313" key="2">
    <source>
        <dbReference type="Proteomes" id="UP001499884"/>
    </source>
</evidence>
<gene>
    <name evidence="1" type="ORF">GCM10023082_35490</name>
</gene>
<accession>A0ABP7FBC3</accession>
<protein>
    <recommendedName>
        <fullName evidence="3">TetR family transcriptional regulator</fullName>
    </recommendedName>
</protein>
<dbReference type="RefSeq" id="WP_345647989.1">
    <property type="nucleotide sequence ID" value="NZ_BAABEP010000023.1"/>
</dbReference>